<keyword evidence="1" id="KW-1133">Transmembrane helix</keyword>
<feature type="transmembrane region" description="Helical" evidence="1">
    <location>
        <begin position="20"/>
        <end position="40"/>
    </location>
</feature>
<evidence type="ECO:0000313" key="2">
    <source>
        <dbReference type="EMBL" id="MDH0565432.1"/>
    </source>
</evidence>
<feature type="transmembrane region" description="Helical" evidence="1">
    <location>
        <begin position="155"/>
        <end position="175"/>
    </location>
</feature>
<dbReference type="AlphaFoldDB" id="A0AA42LG94"/>
<organism evidence="2 3">
    <name type="scientific">Acinetobacter courvalinii</name>
    <dbReference type="NCBI Taxonomy" id="280147"/>
    <lineage>
        <taxon>Bacteria</taxon>
        <taxon>Pseudomonadati</taxon>
        <taxon>Pseudomonadota</taxon>
        <taxon>Gammaproteobacteria</taxon>
        <taxon>Moraxellales</taxon>
        <taxon>Moraxellaceae</taxon>
        <taxon>Acinetobacter</taxon>
    </lineage>
</organism>
<gene>
    <name evidence="2" type="ORF">N7644_17330</name>
</gene>
<accession>A0AA42LG94</accession>
<protein>
    <submittedName>
        <fullName evidence="2">Uncharacterized protein</fullName>
    </submittedName>
</protein>
<proteinExistence type="predicted"/>
<evidence type="ECO:0000313" key="3">
    <source>
        <dbReference type="Proteomes" id="UP001159329"/>
    </source>
</evidence>
<keyword evidence="1" id="KW-0812">Transmembrane</keyword>
<dbReference type="RefSeq" id="WP_279696853.1">
    <property type="nucleotide sequence ID" value="NZ_JAOEEO010000008.1"/>
</dbReference>
<dbReference type="EMBL" id="JAOEEO010000008">
    <property type="protein sequence ID" value="MDH0565432.1"/>
    <property type="molecule type" value="Genomic_DNA"/>
</dbReference>
<comment type="caution">
    <text evidence="2">The sequence shown here is derived from an EMBL/GenBank/DDBJ whole genome shotgun (WGS) entry which is preliminary data.</text>
</comment>
<dbReference type="Proteomes" id="UP001159329">
    <property type="component" value="Unassembled WGS sequence"/>
</dbReference>
<sequence length="237" mass="27560">MAVNVDINTLIAKLIEDGTSIFFIWIVLILILVFIGLYFTGKSGFISSIKDYSEHYKNKFDRELAEKTAFLNDSTLSEYKDGIQHHINVLKLGRFLNFKNSNLDVLSYILTCKEKERAIRLYKRGNSFLTRENGRFRIKAGYSDSKIKWMERAAFFVYFTLNIGMMSPFLIVEVFKVNEILGYTIPKVTFIERTLLYFLPAFILSILIVRSLLAPKFAKKFLELEKIKPNAQLDLDF</sequence>
<name>A0AA42LG94_9GAMM</name>
<reference evidence="2" key="1">
    <citation type="submission" date="2022-09" db="EMBL/GenBank/DDBJ databases">
        <title>Intensive care unit water sources are persistently colonized with multi-drug resistant bacteria and are the site of extensive horizontal gene transfer of antibiotic resistance genes.</title>
        <authorList>
            <person name="Diorio-Toth L."/>
        </authorList>
    </citation>
    <scope>NUCLEOTIDE SEQUENCE</scope>
    <source>
        <strain evidence="2">GD04005</strain>
    </source>
</reference>
<keyword evidence="1" id="KW-0472">Membrane</keyword>
<evidence type="ECO:0000256" key="1">
    <source>
        <dbReference type="SAM" id="Phobius"/>
    </source>
</evidence>
<feature type="transmembrane region" description="Helical" evidence="1">
    <location>
        <begin position="195"/>
        <end position="213"/>
    </location>
</feature>